<dbReference type="InterPro" id="IPR006156">
    <property type="entry name" value="Dihydroneopterin_aldolase"/>
</dbReference>
<dbReference type="SUPFAM" id="SSF55620">
    <property type="entry name" value="Tetrahydrobiopterin biosynthesis enzymes-like"/>
    <property type="match status" value="1"/>
</dbReference>
<evidence type="ECO:0000256" key="1">
    <source>
        <dbReference type="ARBA" id="ARBA00001353"/>
    </source>
</evidence>
<evidence type="ECO:0000313" key="8">
    <source>
        <dbReference type="EMBL" id="KTD02668.1"/>
    </source>
</evidence>
<keyword evidence="6" id="KW-0456">Lyase</keyword>
<comment type="pathway">
    <text evidence="2">Cofactor biosynthesis; tetrahydrofolate biosynthesis; 2-amino-4-hydroxy-6-hydroxymethyl-7,8-dihydropteridine diphosphate from 7,8-dihydroneopterin triphosphate: step 3/4.</text>
</comment>
<dbReference type="OrthoDB" id="9810587at2"/>
<name>A0A0W0U4P1_9GAMM</name>
<dbReference type="SMART" id="SM00905">
    <property type="entry name" value="FolB"/>
    <property type="match status" value="1"/>
</dbReference>
<dbReference type="NCBIfam" id="TIGR00526">
    <property type="entry name" value="folB_dom"/>
    <property type="match status" value="1"/>
</dbReference>
<dbReference type="AlphaFoldDB" id="A0A0W0U4P1"/>
<dbReference type="EMBL" id="LNYC01000019">
    <property type="protein sequence ID" value="KTD02668.1"/>
    <property type="molecule type" value="Genomic_DNA"/>
</dbReference>
<dbReference type="PANTHER" id="PTHR42844:SF1">
    <property type="entry name" value="DIHYDRONEOPTERIN ALDOLASE 1-RELATED"/>
    <property type="match status" value="1"/>
</dbReference>
<keyword evidence="9" id="KW-1185">Reference proteome</keyword>
<comment type="similarity">
    <text evidence="3">Belongs to the DHNA family.</text>
</comment>
<keyword evidence="5" id="KW-0289">Folate biosynthesis</keyword>
<comment type="caution">
    <text evidence="8">The sequence shown here is derived from an EMBL/GenBank/DDBJ whole genome shotgun (WGS) entry which is preliminary data.</text>
</comment>
<comment type="catalytic activity">
    <reaction evidence="1">
        <text>7,8-dihydroneopterin = 6-hydroxymethyl-7,8-dihydropterin + glycolaldehyde</text>
        <dbReference type="Rhea" id="RHEA:10540"/>
        <dbReference type="ChEBI" id="CHEBI:17001"/>
        <dbReference type="ChEBI" id="CHEBI:17071"/>
        <dbReference type="ChEBI" id="CHEBI:44841"/>
        <dbReference type="EC" id="4.1.2.25"/>
    </reaction>
</comment>
<dbReference type="PATRIC" id="fig|45065.4.peg.682"/>
<dbReference type="GO" id="GO:0005737">
    <property type="term" value="C:cytoplasm"/>
    <property type="evidence" value="ECO:0007669"/>
    <property type="project" value="TreeGrafter"/>
</dbReference>
<accession>A0A0W0U4P1</accession>
<sequence>MDTIEINGLAVSTRIGVHAWEQRILQPLLIDICMHTTLNNLGDDIARTVDYAAVAETVTETLAKGTYHLIETVAETVVECVRRVAGDIRVVVAVSKPTAIRNARDVRVCIDR</sequence>
<evidence type="ECO:0000256" key="2">
    <source>
        <dbReference type="ARBA" id="ARBA00005013"/>
    </source>
</evidence>
<dbReference type="Gene3D" id="3.30.1130.10">
    <property type="match status" value="1"/>
</dbReference>
<dbReference type="STRING" id="45065.Lgee_0641"/>
<protein>
    <recommendedName>
        <fullName evidence="4">dihydroneopterin aldolase</fullName>
        <ecNumber evidence="4">4.1.2.25</ecNumber>
    </recommendedName>
    <alternativeName>
        <fullName evidence="7">7,8-dihydroneopterin aldolase</fullName>
    </alternativeName>
</protein>
<evidence type="ECO:0000256" key="6">
    <source>
        <dbReference type="ARBA" id="ARBA00023239"/>
    </source>
</evidence>
<evidence type="ECO:0000256" key="7">
    <source>
        <dbReference type="ARBA" id="ARBA00032903"/>
    </source>
</evidence>
<evidence type="ECO:0000256" key="4">
    <source>
        <dbReference type="ARBA" id="ARBA00013043"/>
    </source>
</evidence>
<dbReference type="RefSeq" id="WP_028386677.1">
    <property type="nucleotide sequence ID" value="NZ_CAAAHN010000017.1"/>
</dbReference>
<dbReference type="Proteomes" id="UP000054785">
    <property type="component" value="Unassembled WGS sequence"/>
</dbReference>
<dbReference type="Pfam" id="PF02152">
    <property type="entry name" value="FolB"/>
    <property type="match status" value="1"/>
</dbReference>
<dbReference type="EC" id="4.1.2.25" evidence="4"/>
<evidence type="ECO:0000256" key="3">
    <source>
        <dbReference type="ARBA" id="ARBA00005708"/>
    </source>
</evidence>
<gene>
    <name evidence="8" type="primary">folB</name>
    <name evidence="8" type="ORF">Lgee_0641</name>
</gene>
<organism evidence="8 9">
    <name type="scientific">Legionella geestiana</name>
    <dbReference type="NCBI Taxonomy" id="45065"/>
    <lineage>
        <taxon>Bacteria</taxon>
        <taxon>Pseudomonadati</taxon>
        <taxon>Pseudomonadota</taxon>
        <taxon>Gammaproteobacteria</taxon>
        <taxon>Legionellales</taxon>
        <taxon>Legionellaceae</taxon>
        <taxon>Legionella</taxon>
    </lineage>
</organism>
<reference evidence="8 9" key="1">
    <citation type="submission" date="2015-11" db="EMBL/GenBank/DDBJ databases">
        <title>Genomic analysis of 38 Legionella species identifies large and diverse effector repertoires.</title>
        <authorList>
            <person name="Burstein D."/>
            <person name="Amaro F."/>
            <person name="Zusman T."/>
            <person name="Lifshitz Z."/>
            <person name="Cohen O."/>
            <person name="Gilbert J.A."/>
            <person name="Pupko T."/>
            <person name="Shuman H.A."/>
            <person name="Segal G."/>
        </authorList>
    </citation>
    <scope>NUCLEOTIDE SEQUENCE [LARGE SCALE GENOMIC DNA]</scope>
    <source>
        <strain evidence="8 9">ATCC 49504</strain>
    </source>
</reference>
<dbReference type="GO" id="GO:0004150">
    <property type="term" value="F:dihydroneopterin aldolase activity"/>
    <property type="evidence" value="ECO:0007669"/>
    <property type="project" value="UniProtKB-EC"/>
</dbReference>
<dbReference type="PANTHER" id="PTHR42844">
    <property type="entry name" value="DIHYDRONEOPTERIN ALDOLASE 1-RELATED"/>
    <property type="match status" value="1"/>
</dbReference>
<evidence type="ECO:0000313" key="9">
    <source>
        <dbReference type="Proteomes" id="UP000054785"/>
    </source>
</evidence>
<evidence type="ECO:0000256" key="5">
    <source>
        <dbReference type="ARBA" id="ARBA00022909"/>
    </source>
</evidence>
<dbReference type="InterPro" id="IPR043133">
    <property type="entry name" value="GTP-CH-I_C/QueF"/>
</dbReference>
<dbReference type="InterPro" id="IPR006157">
    <property type="entry name" value="FolB_dom"/>
</dbReference>
<dbReference type="GO" id="GO:0046656">
    <property type="term" value="P:folic acid biosynthetic process"/>
    <property type="evidence" value="ECO:0007669"/>
    <property type="project" value="UniProtKB-KW"/>
</dbReference>
<proteinExistence type="inferred from homology"/>